<evidence type="ECO:0000313" key="2">
    <source>
        <dbReference type="EMBL" id="KVI07673.1"/>
    </source>
</evidence>
<comment type="caution">
    <text evidence="2">The sequence shown here is derived from an EMBL/GenBank/DDBJ whole genome shotgun (WGS) entry which is preliminary data.</text>
</comment>
<dbReference type="Proteomes" id="UP000243975">
    <property type="component" value="Unassembled WGS sequence"/>
</dbReference>
<accession>A0A103YEL0</accession>
<name>A0A103YEL0_CYNCS</name>
<dbReference type="PANTHER" id="PTHR27003:SF459">
    <property type="entry name" value="IQ MOTIF, EF-HAND BINDING SITE, PROTEIN KINASE-LIKE DOMAIN PROTEIN-RELATED"/>
    <property type="match status" value="1"/>
</dbReference>
<dbReference type="OrthoDB" id="4062651at2759"/>
<dbReference type="SUPFAM" id="SSF56112">
    <property type="entry name" value="Protein kinase-like (PK-like)"/>
    <property type="match status" value="1"/>
</dbReference>
<feature type="domain" description="Protein kinase" evidence="1">
    <location>
        <begin position="1"/>
        <end position="104"/>
    </location>
</feature>
<gene>
    <name evidence="2" type="ORF">Ccrd_013978</name>
</gene>
<dbReference type="GO" id="GO:0004714">
    <property type="term" value="F:transmembrane receptor protein tyrosine kinase activity"/>
    <property type="evidence" value="ECO:0007669"/>
    <property type="project" value="InterPro"/>
</dbReference>
<dbReference type="GO" id="GO:0005524">
    <property type="term" value="F:ATP binding"/>
    <property type="evidence" value="ECO:0007669"/>
    <property type="project" value="InterPro"/>
</dbReference>
<dbReference type="OMA" id="FWREIIM"/>
<dbReference type="GO" id="GO:0009506">
    <property type="term" value="C:plasmodesma"/>
    <property type="evidence" value="ECO:0007669"/>
    <property type="project" value="TreeGrafter"/>
</dbReference>
<reference evidence="2 3" key="1">
    <citation type="journal article" date="2016" name="Sci. Rep.">
        <title>The genome sequence of the outbreeding globe artichoke constructed de novo incorporating a phase-aware low-pass sequencing strategy of F1 progeny.</title>
        <authorList>
            <person name="Scaglione D."/>
            <person name="Reyes-Chin-Wo S."/>
            <person name="Acquadro A."/>
            <person name="Froenicke L."/>
            <person name="Portis E."/>
            <person name="Beitel C."/>
            <person name="Tirone M."/>
            <person name="Mauro R."/>
            <person name="Lo Monaco A."/>
            <person name="Mauromicale G."/>
            <person name="Faccioli P."/>
            <person name="Cattivelli L."/>
            <person name="Rieseberg L."/>
            <person name="Michelmore R."/>
            <person name="Lanteri S."/>
        </authorList>
    </citation>
    <scope>NUCLEOTIDE SEQUENCE [LARGE SCALE GENOMIC DNA]</scope>
    <source>
        <strain evidence="2">2C</strain>
    </source>
</reference>
<keyword evidence="3" id="KW-1185">Reference proteome</keyword>
<dbReference type="InterPro" id="IPR000719">
    <property type="entry name" value="Prot_kinase_dom"/>
</dbReference>
<dbReference type="PANTHER" id="PTHR27003">
    <property type="entry name" value="OS07G0166700 PROTEIN"/>
    <property type="match status" value="1"/>
</dbReference>
<organism evidence="2 3">
    <name type="scientific">Cynara cardunculus var. scolymus</name>
    <name type="common">Globe artichoke</name>
    <name type="synonym">Cynara scolymus</name>
    <dbReference type="NCBI Taxonomy" id="59895"/>
    <lineage>
        <taxon>Eukaryota</taxon>
        <taxon>Viridiplantae</taxon>
        <taxon>Streptophyta</taxon>
        <taxon>Embryophyta</taxon>
        <taxon>Tracheophyta</taxon>
        <taxon>Spermatophyta</taxon>
        <taxon>Magnoliopsida</taxon>
        <taxon>eudicotyledons</taxon>
        <taxon>Gunneridae</taxon>
        <taxon>Pentapetalae</taxon>
        <taxon>asterids</taxon>
        <taxon>campanulids</taxon>
        <taxon>Asterales</taxon>
        <taxon>Asteraceae</taxon>
        <taxon>Carduoideae</taxon>
        <taxon>Cardueae</taxon>
        <taxon>Carduinae</taxon>
        <taxon>Cynara</taxon>
    </lineage>
</organism>
<evidence type="ECO:0000313" key="3">
    <source>
        <dbReference type="Proteomes" id="UP000243975"/>
    </source>
</evidence>
<dbReference type="AlphaFoldDB" id="A0A103YEL0"/>
<dbReference type="PROSITE" id="PS50011">
    <property type="entry name" value="PROTEIN_KINASE_DOM"/>
    <property type="match status" value="1"/>
</dbReference>
<dbReference type="Gene3D" id="1.10.510.10">
    <property type="entry name" value="Transferase(Phosphotransferase) domain 1"/>
    <property type="match status" value="1"/>
</dbReference>
<protein>
    <recommendedName>
        <fullName evidence="1">Protein kinase domain-containing protein</fullName>
    </recommendedName>
</protein>
<evidence type="ECO:0000259" key="1">
    <source>
        <dbReference type="PROSITE" id="PS50011"/>
    </source>
</evidence>
<dbReference type="InterPro" id="IPR011009">
    <property type="entry name" value="Kinase-like_dom_sf"/>
</dbReference>
<sequence length="104" mass="12004">MVADKRLDPAFGQGNPEFWREIIMLTRYKHENPVSLLGFSDEGGEKLLVYEYLSNQSLDKYLSSTDLSWIQRLNICIGAARRLEYLHNPGKTTYTVISRVPTYC</sequence>
<dbReference type="InterPro" id="IPR001245">
    <property type="entry name" value="Ser-Thr/Tyr_kinase_cat_dom"/>
</dbReference>
<dbReference type="EMBL" id="LEKV01001498">
    <property type="protein sequence ID" value="KVI07673.1"/>
    <property type="molecule type" value="Genomic_DNA"/>
</dbReference>
<dbReference type="Gramene" id="KVI07673">
    <property type="protein sequence ID" value="KVI07673"/>
    <property type="gene ID" value="Ccrd_013978"/>
</dbReference>
<dbReference type="GO" id="GO:0005886">
    <property type="term" value="C:plasma membrane"/>
    <property type="evidence" value="ECO:0007669"/>
    <property type="project" value="TreeGrafter"/>
</dbReference>
<dbReference type="Pfam" id="PF07714">
    <property type="entry name" value="PK_Tyr_Ser-Thr"/>
    <property type="match status" value="1"/>
</dbReference>
<proteinExistence type="predicted"/>
<dbReference type="InterPro" id="IPR045272">
    <property type="entry name" value="ANXUR1/2-like"/>
</dbReference>